<feature type="domain" description="Transcription elongation factor GreA/GreB N-terminal" evidence="11">
    <location>
        <begin position="5"/>
        <end position="74"/>
    </location>
</feature>
<evidence type="ECO:0000256" key="5">
    <source>
        <dbReference type="ARBA" id="ARBA00023163"/>
    </source>
</evidence>
<dbReference type="FunFam" id="1.10.287.180:FF:000001">
    <property type="entry name" value="Transcription elongation factor GreA"/>
    <property type="match status" value="1"/>
</dbReference>
<dbReference type="GO" id="GO:0003746">
    <property type="term" value="F:translation elongation factor activity"/>
    <property type="evidence" value="ECO:0007669"/>
    <property type="project" value="UniProtKB-KW"/>
</dbReference>
<dbReference type="PIRSF" id="PIRSF006092">
    <property type="entry name" value="GreA_GreB"/>
    <property type="match status" value="1"/>
</dbReference>
<dbReference type="PANTHER" id="PTHR30437">
    <property type="entry name" value="TRANSCRIPTION ELONGATION FACTOR GREA"/>
    <property type="match status" value="1"/>
</dbReference>
<dbReference type="NCBIfam" id="NF001263">
    <property type="entry name" value="PRK00226.1-4"/>
    <property type="match status" value="1"/>
</dbReference>
<dbReference type="Gene3D" id="1.10.287.180">
    <property type="entry name" value="Transcription elongation factor, GreA/GreB, N-terminal domain"/>
    <property type="match status" value="1"/>
</dbReference>
<dbReference type="AlphaFoldDB" id="A0A2H0V4I3"/>
<dbReference type="Proteomes" id="UP000229901">
    <property type="component" value="Unassembled WGS sequence"/>
</dbReference>
<dbReference type="NCBIfam" id="TIGR01462">
    <property type="entry name" value="greA"/>
    <property type="match status" value="1"/>
</dbReference>
<dbReference type="InterPro" id="IPR023459">
    <property type="entry name" value="Tscrpt_elong_fac_GreA/B_fam"/>
</dbReference>
<comment type="caution">
    <text evidence="12">The sequence shown here is derived from an EMBL/GenBank/DDBJ whole genome shotgun (WGS) entry which is preliminary data.</text>
</comment>
<dbReference type="GO" id="GO:0003677">
    <property type="term" value="F:DNA binding"/>
    <property type="evidence" value="ECO:0007669"/>
    <property type="project" value="UniProtKB-UniRule"/>
</dbReference>
<dbReference type="SUPFAM" id="SSF46557">
    <property type="entry name" value="GreA transcript cleavage protein, N-terminal domain"/>
    <property type="match status" value="1"/>
</dbReference>
<evidence type="ECO:0000256" key="3">
    <source>
        <dbReference type="ARBA" id="ARBA00023015"/>
    </source>
</evidence>
<protein>
    <recommendedName>
        <fullName evidence="2 8">Transcription elongation factor GreA</fullName>
    </recommendedName>
    <alternativeName>
        <fullName evidence="7 8">Transcript cleavage factor GreA</fullName>
    </alternativeName>
</protein>
<evidence type="ECO:0000256" key="1">
    <source>
        <dbReference type="ARBA" id="ARBA00008213"/>
    </source>
</evidence>
<dbReference type="InterPro" id="IPR006359">
    <property type="entry name" value="Tscrpt_elong_fac_GreA"/>
</dbReference>
<evidence type="ECO:0000259" key="10">
    <source>
        <dbReference type="Pfam" id="PF01272"/>
    </source>
</evidence>
<dbReference type="InterPro" id="IPR018151">
    <property type="entry name" value="TF_GreA/GreB_CS"/>
</dbReference>
<dbReference type="HAMAP" id="MF_00105">
    <property type="entry name" value="GreA_GreB"/>
    <property type="match status" value="1"/>
</dbReference>
<gene>
    <name evidence="8" type="primary">greA</name>
    <name evidence="12" type="ORF">COT97_03560</name>
</gene>
<evidence type="ECO:0000256" key="6">
    <source>
        <dbReference type="ARBA" id="ARBA00024916"/>
    </source>
</evidence>
<dbReference type="InterPro" id="IPR036805">
    <property type="entry name" value="Tscrpt_elong_fac_GreA/B_N_sf"/>
</dbReference>
<keyword evidence="12" id="KW-0251">Elongation factor</keyword>
<dbReference type="Pfam" id="PF01272">
    <property type="entry name" value="GreA_GreB"/>
    <property type="match status" value="1"/>
</dbReference>
<name>A0A2H0V4I3_9BACT</name>
<evidence type="ECO:0000313" key="12">
    <source>
        <dbReference type="EMBL" id="PIR94016.1"/>
    </source>
</evidence>
<proteinExistence type="inferred from homology"/>
<evidence type="ECO:0000256" key="4">
    <source>
        <dbReference type="ARBA" id="ARBA00023125"/>
    </source>
</evidence>
<dbReference type="InterPro" id="IPR001437">
    <property type="entry name" value="Tscrpt_elong_fac_GreA/B_C"/>
</dbReference>
<evidence type="ECO:0000256" key="9">
    <source>
        <dbReference type="RuleBase" id="RU000556"/>
    </source>
</evidence>
<dbReference type="Pfam" id="PF03449">
    <property type="entry name" value="GreA_GreB_N"/>
    <property type="match status" value="1"/>
</dbReference>
<keyword evidence="3 8" id="KW-0805">Transcription regulation</keyword>
<dbReference type="FunFam" id="3.10.50.30:FF:000001">
    <property type="entry name" value="Transcription elongation factor GreA"/>
    <property type="match status" value="1"/>
</dbReference>
<evidence type="ECO:0000256" key="8">
    <source>
        <dbReference type="HAMAP-Rule" id="MF_00105"/>
    </source>
</evidence>
<dbReference type="GO" id="GO:0032784">
    <property type="term" value="P:regulation of DNA-templated transcription elongation"/>
    <property type="evidence" value="ECO:0007669"/>
    <property type="project" value="UniProtKB-UniRule"/>
</dbReference>
<evidence type="ECO:0000259" key="11">
    <source>
        <dbReference type="Pfam" id="PF03449"/>
    </source>
</evidence>
<dbReference type="Gene3D" id="3.10.50.30">
    <property type="entry name" value="Transcription elongation factor, GreA/GreB, C-terminal domain"/>
    <property type="match status" value="1"/>
</dbReference>
<keyword evidence="12" id="KW-0648">Protein biosynthesis</keyword>
<dbReference type="EMBL" id="PFAP01000023">
    <property type="protein sequence ID" value="PIR94016.1"/>
    <property type="molecule type" value="Genomic_DNA"/>
</dbReference>
<accession>A0A2H0V4I3</accession>
<evidence type="ECO:0000313" key="13">
    <source>
        <dbReference type="Proteomes" id="UP000229901"/>
    </source>
</evidence>
<keyword evidence="4 8" id="KW-0238">DNA-binding</keyword>
<dbReference type="GO" id="GO:0070063">
    <property type="term" value="F:RNA polymerase binding"/>
    <property type="evidence" value="ECO:0007669"/>
    <property type="project" value="InterPro"/>
</dbReference>
<dbReference type="SUPFAM" id="SSF54534">
    <property type="entry name" value="FKBP-like"/>
    <property type="match status" value="1"/>
</dbReference>
<dbReference type="InterPro" id="IPR022691">
    <property type="entry name" value="Tscrpt_elong_fac_GreA/B_N"/>
</dbReference>
<comment type="similarity">
    <text evidence="1 8 9">Belongs to the GreA/GreB family.</text>
</comment>
<keyword evidence="5 8" id="KW-0804">Transcription</keyword>
<dbReference type="InterPro" id="IPR028624">
    <property type="entry name" value="Tscrpt_elong_fac_GreA/B"/>
</dbReference>
<dbReference type="GO" id="GO:0006354">
    <property type="term" value="P:DNA-templated transcription elongation"/>
    <property type="evidence" value="ECO:0007669"/>
    <property type="project" value="TreeGrafter"/>
</dbReference>
<evidence type="ECO:0000256" key="7">
    <source>
        <dbReference type="ARBA" id="ARBA00030776"/>
    </source>
</evidence>
<organism evidence="12 13">
    <name type="scientific">Candidatus Falkowbacteria bacterium CG10_big_fil_rev_8_21_14_0_10_39_11</name>
    <dbReference type="NCBI Taxonomy" id="1974565"/>
    <lineage>
        <taxon>Bacteria</taxon>
        <taxon>Candidatus Falkowiibacteriota</taxon>
    </lineage>
</organism>
<feature type="domain" description="Transcription elongation factor GreA/GreB C-terminal" evidence="10">
    <location>
        <begin position="82"/>
        <end position="152"/>
    </location>
</feature>
<evidence type="ECO:0000256" key="2">
    <source>
        <dbReference type="ARBA" id="ARBA00013729"/>
    </source>
</evidence>
<sequence length="152" mass="16385">MNSKILTPEGLEKIKAELKDLKEVRLPDITDKIEKAKEMGDLSENAEYHDAKDQQGLANARVVEIENILKTAIVQEATVGAQIGIGSSFSVEDDKGNKKDFTIVGYNEADPLAGRISNESPMGGAFLGKEAGDVVAVKIPKGTVTFKIIEVK</sequence>
<reference evidence="13" key="1">
    <citation type="submission" date="2017-09" db="EMBL/GenBank/DDBJ databases">
        <title>Depth-based differentiation of microbial function through sediment-hosted aquifers and enrichment of novel symbionts in the deep terrestrial subsurface.</title>
        <authorList>
            <person name="Probst A.J."/>
            <person name="Ladd B."/>
            <person name="Jarett J.K."/>
            <person name="Geller-Mcgrath D.E."/>
            <person name="Sieber C.M.K."/>
            <person name="Emerson J.B."/>
            <person name="Anantharaman K."/>
            <person name="Thomas B.C."/>
            <person name="Malmstrom R."/>
            <person name="Stieglmeier M."/>
            <person name="Klingl A."/>
            <person name="Woyke T."/>
            <person name="Ryan C.M."/>
            <person name="Banfield J.F."/>
        </authorList>
    </citation>
    <scope>NUCLEOTIDE SEQUENCE [LARGE SCALE GENOMIC DNA]</scope>
</reference>
<dbReference type="PANTHER" id="PTHR30437:SF4">
    <property type="entry name" value="TRANSCRIPTION ELONGATION FACTOR GREA"/>
    <property type="match status" value="1"/>
</dbReference>
<dbReference type="InterPro" id="IPR036953">
    <property type="entry name" value="GreA/GreB_C_sf"/>
</dbReference>
<comment type="function">
    <text evidence="6 8 9">Necessary for efficient RNA polymerase transcription elongation past template-encoded arresting sites. The arresting sites in DNA have the property of trapping a certain fraction of elongating RNA polymerases that pass through, resulting in locked ternary complexes. Cleavage of the nascent transcript by cleavage factors such as GreA or GreB allows the resumption of elongation from the new 3'terminus. GreA releases sequences of 2 to 3 nucleotides.</text>
</comment>
<dbReference type="PROSITE" id="PS00829">
    <property type="entry name" value="GREAB_1"/>
    <property type="match status" value="1"/>
</dbReference>